<evidence type="ECO:0000313" key="2">
    <source>
        <dbReference type="Proteomes" id="UP001216510"/>
    </source>
</evidence>
<dbReference type="Proteomes" id="UP001216510">
    <property type="component" value="Chromosome"/>
</dbReference>
<dbReference type="PROSITE" id="PS51257">
    <property type="entry name" value="PROKAR_LIPOPROTEIN"/>
    <property type="match status" value="1"/>
</dbReference>
<protein>
    <recommendedName>
        <fullName evidence="3">Lipoprotein</fullName>
    </recommendedName>
</protein>
<reference evidence="1 2" key="1">
    <citation type="submission" date="2023-02" db="EMBL/GenBank/DDBJ databases">
        <title>Gemone sequence of Telluria chitinolytica ACM 3522T.</title>
        <authorList>
            <person name="Frediansyah A."/>
            <person name="Miess H."/>
            <person name="Gross H."/>
        </authorList>
    </citation>
    <scope>NUCLEOTIDE SEQUENCE [LARGE SCALE GENOMIC DNA]</scope>
    <source>
        <strain evidence="1 2">ACM 3522</strain>
    </source>
</reference>
<dbReference type="EMBL" id="CP119083">
    <property type="protein sequence ID" value="WEF31633.1"/>
    <property type="molecule type" value="Genomic_DNA"/>
</dbReference>
<proteinExistence type="predicted"/>
<name>A0ABY8B9G5_9BURK</name>
<sequence length="196" mass="19863">MKAMFLGSIALALTLAGCGGKESFTVGGTVTGLKFGGMELTNGSDKVAVQPPADGTSAVKFQLPNSIDYGDEYEIAIKNPAHQTCGPAISGALKGSAGYTQTIDVAIICSVNTFKLTGKVTGLDADGLIIINGNGSEFTVPKAATSFIYTDPIASQSSYGLVVLKQPAGRKCTIANGTGTMGDADVTDIAITCTPA</sequence>
<accession>A0ABY8B9G5</accession>
<organism evidence="1 2">
    <name type="scientific">Pseudoduganella chitinolytica</name>
    <dbReference type="NCBI Taxonomy" id="34070"/>
    <lineage>
        <taxon>Bacteria</taxon>
        <taxon>Pseudomonadati</taxon>
        <taxon>Pseudomonadota</taxon>
        <taxon>Betaproteobacteria</taxon>
        <taxon>Burkholderiales</taxon>
        <taxon>Oxalobacteraceae</taxon>
        <taxon>Telluria group</taxon>
        <taxon>Pseudoduganella</taxon>
    </lineage>
</organism>
<evidence type="ECO:0008006" key="3">
    <source>
        <dbReference type="Google" id="ProtNLM"/>
    </source>
</evidence>
<gene>
    <name evidence="1" type="ORF">PX653_19535</name>
</gene>
<dbReference type="RefSeq" id="WP_277414403.1">
    <property type="nucleotide sequence ID" value="NZ_CP119083.1"/>
</dbReference>
<evidence type="ECO:0000313" key="1">
    <source>
        <dbReference type="EMBL" id="WEF31633.1"/>
    </source>
</evidence>
<keyword evidence="2" id="KW-1185">Reference proteome</keyword>